<evidence type="ECO:0000313" key="2">
    <source>
        <dbReference type="EMBL" id="MCY1009866.1"/>
    </source>
</evidence>
<evidence type="ECO:0000313" key="3">
    <source>
        <dbReference type="Proteomes" id="UP001150924"/>
    </source>
</evidence>
<sequence length="89" mass="8762">MVLVPVGLAVVEVVGRAEVEVEVDDSVVPGPVVVSVAAGSEVVPVVAPPSVVAAGPAAQAQTRIGRPRGSCGACADGRPNAVSRRSPRG</sequence>
<organism evidence="2 3">
    <name type="scientific">Nannocystis pusilla</name>
    <dbReference type="NCBI Taxonomy" id="889268"/>
    <lineage>
        <taxon>Bacteria</taxon>
        <taxon>Pseudomonadati</taxon>
        <taxon>Myxococcota</taxon>
        <taxon>Polyangia</taxon>
        <taxon>Nannocystales</taxon>
        <taxon>Nannocystaceae</taxon>
        <taxon>Nannocystis</taxon>
    </lineage>
</organism>
<dbReference type="EMBL" id="JAPNKE010000002">
    <property type="protein sequence ID" value="MCY1009866.1"/>
    <property type="molecule type" value="Genomic_DNA"/>
</dbReference>
<evidence type="ECO:0000256" key="1">
    <source>
        <dbReference type="SAM" id="MobiDB-lite"/>
    </source>
</evidence>
<dbReference type="AlphaFoldDB" id="A0A9X3IZT8"/>
<gene>
    <name evidence="2" type="ORF">OV079_30760</name>
</gene>
<keyword evidence="3" id="KW-1185">Reference proteome</keyword>
<dbReference type="RefSeq" id="WP_267772592.1">
    <property type="nucleotide sequence ID" value="NZ_JAPNKE010000002.1"/>
</dbReference>
<proteinExistence type="predicted"/>
<name>A0A9X3IZT8_9BACT</name>
<feature type="region of interest" description="Disordered" evidence="1">
    <location>
        <begin position="64"/>
        <end position="89"/>
    </location>
</feature>
<dbReference type="Proteomes" id="UP001150924">
    <property type="component" value="Unassembled WGS sequence"/>
</dbReference>
<protein>
    <submittedName>
        <fullName evidence="2">Uncharacterized protein</fullName>
    </submittedName>
</protein>
<reference evidence="2" key="1">
    <citation type="submission" date="2022-11" db="EMBL/GenBank/DDBJ databases">
        <title>Minimal conservation of predation-associated metabolite biosynthetic gene clusters underscores biosynthetic potential of Myxococcota including descriptions for ten novel species: Archangium lansinium sp. nov., Myxococcus landrumus sp. nov., Nannocystis bai.</title>
        <authorList>
            <person name="Ahearne A."/>
            <person name="Stevens C."/>
            <person name="Phillips K."/>
        </authorList>
    </citation>
    <scope>NUCLEOTIDE SEQUENCE</scope>
    <source>
        <strain evidence="2">Na p29</strain>
    </source>
</reference>
<comment type="caution">
    <text evidence="2">The sequence shown here is derived from an EMBL/GenBank/DDBJ whole genome shotgun (WGS) entry which is preliminary data.</text>
</comment>
<accession>A0A9X3IZT8</accession>